<evidence type="ECO:0000256" key="8">
    <source>
        <dbReference type="ARBA" id="ARBA00022902"/>
    </source>
</evidence>
<dbReference type="Pfam" id="PF00241">
    <property type="entry name" value="Cofilin_ADF"/>
    <property type="match status" value="1"/>
</dbReference>
<evidence type="ECO:0000313" key="17">
    <source>
        <dbReference type="EMBL" id="NXA21143.1"/>
    </source>
</evidence>
<dbReference type="GO" id="GO:0048812">
    <property type="term" value="P:neuron projection morphogenesis"/>
    <property type="evidence" value="ECO:0007669"/>
    <property type="project" value="TreeGrafter"/>
</dbReference>
<dbReference type="GO" id="GO:0051015">
    <property type="term" value="F:actin filament binding"/>
    <property type="evidence" value="ECO:0007669"/>
    <property type="project" value="TreeGrafter"/>
</dbReference>
<dbReference type="PROSITE" id="PS51263">
    <property type="entry name" value="ADF_H"/>
    <property type="match status" value="1"/>
</dbReference>
<dbReference type="PANTHER" id="PTHR10829:SF1">
    <property type="entry name" value="DREBRIN"/>
    <property type="match status" value="1"/>
</dbReference>
<keyword evidence="18" id="KW-1185">Reference proteome</keyword>
<keyword evidence="6" id="KW-0963">Cytoplasm</keyword>
<dbReference type="GO" id="GO:0030864">
    <property type="term" value="C:cortical actin cytoskeleton"/>
    <property type="evidence" value="ECO:0007669"/>
    <property type="project" value="TreeGrafter"/>
</dbReference>
<dbReference type="GO" id="GO:0030426">
    <property type="term" value="C:growth cone"/>
    <property type="evidence" value="ECO:0007669"/>
    <property type="project" value="UniProtKB-SubCell"/>
</dbReference>
<dbReference type="GO" id="GO:0005884">
    <property type="term" value="C:actin filament"/>
    <property type="evidence" value="ECO:0007669"/>
    <property type="project" value="TreeGrafter"/>
</dbReference>
<organism evidence="17 18">
    <name type="scientific">Ibidorhyncha struthersii</name>
    <dbReference type="NCBI Taxonomy" id="425643"/>
    <lineage>
        <taxon>Eukaryota</taxon>
        <taxon>Metazoa</taxon>
        <taxon>Chordata</taxon>
        <taxon>Craniata</taxon>
        <taxon>Vertebrata</taxon>
        <taxon>Euteleostomi</taxon>
        <taxon>Archelosauria</taxon>
        <taxon>Archosauria</taxon>
        <taxon>Dinosauria</taxon>
        <taxon>Saurischia</taxon>
        <taxon>Theropoda</taxon>
        <taxon>Coelurosauria</taxon>
        <taxon>Aves</taxon>
        <taxon>Neognathae</taxon>
        <taxon>Neoaves</taxon>
        <taxon>Charadriiformes</taxon>
        <taxon>Charadriidae</taxon>
        <taxon>Ibidorhyncha</taxon>
    </lineage>
</organism>
<evidence type="ECO:0000259" key="16">
    <source>
        <dbReference type="PROSITE" id="PS51263"/>
    </source>
</evidence>
<dbReference type="GO" id="GO:0061003">
    <property type="term" value="P:positive regulation of dendritic spine morphogenesis"/>
    <property type="evidence" value="ECO:0007669"/>
    <property type="project" value="TreeGrafter"/>
</dbReference>
<keyword evidence="7" id="KW-0221">Differentiation</keyword>
<dbReference type="Proteomes" id="UP000587655">
    <property type="component" value="Unassembled WGS sequence"/>
</dbReference>
<evidence type="ECO:0000256" key="13">
    <source>
        <dbReference type="ARBA" id="ARBA00073040"/>
    </source>
</evidence>
<evidence type="ECO:0000256" key="7">
    <source>
        <dbReference type="ARBA" id="ARBA00022782"/>
    </source>
</evidence>
<accession>A0A7K7TW85</accession>
<sequence>ALYTYEDGSDDLKLAASGGGGLLELSGHFEIQKVMYGFCSVKDPQAVLPKYVLVNWVGEDVPDARKCACASHVAKIAEFFQGVDVIVNASSVEDIDPGAIGQRLSNGLARVSSPVLHRLRLREDENAEPVVMSPSFIPLIHQKEEELRKEEERKKALDARLRFEQERMEQERLEQEERERRYREREEQIEEHRHGRGWGGGGCQQSMEAEEARQRLKEQSIFVTPQHQSGGSQPPLSLQEAAAIIAQRPDNPRDFFKQQERVASGSSDAISPGRLHCPFIKTADSGPPSSSSSSSSPPRTPFPYITCHRTPNLSSFFPC</sequence>
<evidence type="ECO:0000256" key="11">
    <source>
        <dbReference type="ARBA" id="ARBA00023203"/>
    </source>
</evidence>
<dbReference type="InterPro" id="IPR002108">
    <property type="entry name" value="ADF-H"/>
</dbReference>
<evidence type="ECO:0000256" key="1">
    <source>
        <dbReference type="ARBA" id="ARBA00004279"/>
    </source>
</evidence>
<feature type="compositionally biased region" description="Low complexity" evidence="15">
    <location>
        <begin position="285"/>
        <end position="297"/>
    </location>
</feature>
<dbReference type="GO" id="GO:0030027">
    <property type="term" value="C:lamellipodium"/>
    <property type="evidence" value="ECO:0007669"/>
    <property type="project" value="TreeGrafter"/>
</dbReference>
<feature type="non-terminal residue" evidence="17">
    <location>
        <position position="1"/>
    </location>
</feature>
<dbReference type="Gene3D" id="3.40.20.10">
    <property type="entry name" value="Severin"/>
    <property type="match status" value="1"/>
</dbReference>
<evidence type="ECO:0000256" key="6">
    <source>
        <dbReference type="ARBA" id="ARBA00022490"/>
    </source>
</evidence>
<dbReference type="GO" id="GO:0045773">
    <property type="term" value="P:positive regulation of axon extension"/>
    <property type="evidence" value="ECO:0007669"/>
    <property type="project" value="TreeGrafter"/>
</dbReference>
<keyword evidence="11" id="KW-0009">Actin-binding</keyword>
<feature type="non-terminal residue" evidence="17">
    <location>
        <position position="319"/>
    </location>
</feature>
<dbReference type="InterPro" id="IPR029006">
    <property type="entry name" value="ADF-H/Gelsolin-like_dom_sf"/>
</dbReference>
<dbReference type="CDD" id="cd11281">
    <property type="entry name" value="ADF_drebrin_like"/>
    <property type="match status" value="1"/>
</dbReference>
<feature type="region of interest" description="Disordered" evidence="15">
    <location>
        <begin position="259"/>
        <end position="305"/>
    </location>
</feature>
<dbReference type="GO" id="GO:0045211">
    <property type="term" value="C:postsynaptic membrane"/>
    <property type="evidence" value="ECO:0007669"/>
    <property type="project" value="TreeGrafter"/>
</dbReference>
<keyword evidence="12" id="KW-0966">Cell projection</keyword>
<evidence type="ECO:0000256" key="14">
    <source>
        <dbReference type="ARBA" id="ARBA00076970"/>
    </source>
</evidence>
<evidence type="ECO:0000256" key="4">
    <source>
        <dbReference type="ARBA" id="ARBA00004624"/>
    </source>
</evidence>
<dbReference type="AlphaFoldDB" id="A0A7K7TW85"/>
<proteinExistence type="predicted"/>
<dbReference type="SMART" id="SM00102">
    <property type="entry name" value="ADF"/>
    <property type="match status" value="1"/>
</dbReference>
<evidence type="ECO:0000256" key="12">
    <source>
        <dbReference type="ARBA" id="ARBA00023273"/>
    </source>
</evidence>
<feature type="region of interest" description="Disordered" evidence="15">
    <location>
        <begin position="168"/>
        <end position="215"/>
    </location>
</feature>
<dbReference type="EMBL" id="VZSZ01003698">
    <property type="protein sequence ID" value="NXA21143.1"/>
    <property type="molecule type" value="Genomic_DNA"/>
</dbReference>
<gene>
    <name evidence="17" type="primary">Dbn1</name>
    <name evidence="17" type="ORF">IBISTR_R02082</name>
</gene>
<dbReference type="GO" id="GO:0098974">
    <property type="term" value="P:postsynaptic actin cytoskeleton organization"/>
    <property type="evidence" value="ECO:0007669"/>
    <property type="project" value="TreeGrafter"/>
</dbReference>
<reference evidence="17 18" key="1">
    <citation type="submission" date="2019-09" db="EMBL/GenBank/DDBJ databases">
        <title>Bird 10,000 Genomes (B10K) Project - Family phase.</title>
        <authorList>
            <person name="Zhang G."/>
        </authorList>
    </citation>
    <scope>NUCLEOTIDE SEQUENCE [LARGE SCALE GENOMIC DNA]</scope>
    <source>
        <strain evidence="17">B10K-DU-030-25</strain>
    </source>
</reference>
<evidence type="ECO:0000256" key="9">
    <source>
        <dbReference type="ARBA" id="ARBA00022949"/>
    </source>
</evidence>
<evidence type="ECO:0000313" key="18">
    <source>
        <dbReference type="Proteomes" id="UP000587655"/>
    </source>
</evidence>
<dbReference type="GO" id="GO:0030833">
    <property type="term" value="P:regulation of actin filament polymerization"/>
    <property type="evidence" value="ECO:0007669"/>
    <property type="project" value="TreeGrafter"/>
</dbReference>
<dbReference type="GO" id="GO:0030425">
    <property type="term" value="C:dendrite"/>
    <property type="evidence" value="ECO:0007669"/>
    <property type="project" value="UniProtKB-SubCell"/>
</dbReference>
<protein>
    <recommendedName>
        <fullName evidence="13">Drebrin</fullName>
    </recommendedName>
    <alternativeName>
        <fullName evidence="14">Developmentally-regulated brain protein</fullName>
    </alternativeName>
</protein>
<dbReference type="SUPFAM" id="SSF55753">
    <property type="entry name" value="Actin depolymerizing proteins"/>
    <property type="match status" value="1"/>
</dbReference>
<evidence type="ECO:0000256" key="10">
    <source>
        <dbReference type="ARBA" id="ARBA00022990"/>
    </source>
</evidence>
<evidence type="ECO:0000256" key="3">
    <source>
        <dbReference type="ARBA" id="ARBA00004544"/>
    </source>
</evidence>
<evidence type="ECO:0000256" key="5">
    <source>
        <dbReference type="ARBA" id="ARBA00022473"/>
    </source>
</evidence>
<comment type="caution">
    <text evidence="17">The sequence shown here is derived from an EMBL/GenBank/DDBJ whole genome shotgun (WGS) entry which is preliminary data.</text>
</comment>
<feature type="compositionally biased region" description="Basic and acidic residues" evidence="15">
    <location>
        <begin position="168"/>
        <end position="193"/>
    </location>
</feature>
<dbReference type="FunFam" id="3.40.20.10:FF:000032">
    <property type="entry name" value="Drebrin 1"/>
    <property type="match status" value="1"/>
</dbReference>
<feature type="domain" description="ADF-H" evidence="16">
    <location>
        <begin position="1"/>
        <end position="105"/>
    </location>
</feature>
<keyword evidence="9" id="KW-0965">Cell junction</keyword>
<keyword evidence="10" id="KW-0007">Acetylation</keyword>
<evidence type="ECO:0000256" key="2">
    <source>
        <dbReference type="ARBA" id="ARBA00004282"/>
    </source>
</evidence>
<dbReference type="GO" id="GO:0070161">
    <property type="term" value="C:anchoring junction"/>
    <property type="evidence" value="ECO:0007669"/>
    <property type="project" value="UniProtKB-SubCell"/>
</dbReference>
<keyword evidence="5" id="KW-0217">Developmental protein</keyword>
<evidence type="ECO:0000256" key="15">
    <source>
        <dbReference type="SAM" id="MobiDB-lite"/>
    </source>
</evidence>
<dbReference type="PANTHER" id="PTHR10829">
    <property type="entry name" value="CORTACTIN AND DREBRIN"/>
    <property type="match status" value="1"/>
</dbReference>
<name>A0A7K7TW85_9CHAR</name>
<keyword evidence="8" id="KW-0524">Neurogenesis</keyword>
<comment type="subcellular location">
    <subcellularLocation>
        <location evidence="2">Cell junction</location>
    </subcellularLocation>
    <subcellularLocation>
        <location evidence="1">Cell projection</location>
        <location evidence="1">Dendrite</location>
    </subcellularLocation>
    <subcellularLocation>
        <location evidence="4">Cell projection</location>
        <location evidence="4">Growth cone</location>
    </subcellularLocation>
    <subcellularLocation>
        <location evidence="3">Cytoplasm</location>
        <location evidence="3">Cell cortex</location>
    </subcellularLocation>
</comment>
<dbReference type="GO" id="GO:0014069">
    <property type="term" value="C:postsynaptic density"/>
    <property type="evidence" value="ECO:0007669"/>
    <property type="project" value="TreeGrafter"/>
</dbReference>